<organism evidence="2 3">
    <name type="scientific">Granulibacter bethesdensis</name>
    <dbReference type="NCBI Taxonomy" id="364410"/>
    <lineage>
        <taxon>Bacteria</taxon>
        <taxon>Pseudomonadati</taxon>
        <taxon>Pseudomonadota</taxon>
        <taxon>Alphaproteobacteria</taxon>
        <taxon>Acetobacterales</taxon>
        <taxon>Acetobacteraceae</taxon>
        <taxon>Granulibacter</taxon>
    </lineage>
</organism>
<evidence type="ECO:0000256" key="1">
    <source>
        <dbReference type="SAM" id="Phobius"/>
    </source>
</evidence>
<accession>A0AAC9KB03</accession>
<feature type="transmembrane region" description="Helical" evidence="1">
    <location>
        <begin position="28"/>
        <end position="50"/>
    </location>
</feature>
<protein>
    <submittedName>
        <fullName evidence="2">Uncharacterized protein</fullName>
    </submittedName>
</protein>
<dbReference type="RefSeq" id="WP_216634449.1">
    <property type="nucleotide sequence ID" value="NZ_CP018191.1"/>
</dbReference>
<evidence type="ECO:0000313" key="3">
    <source>
        <dbReference type="Proteomes" id="UP000182373"/>
    </source>
</evidence>
<keyword evidence="1" id="KW-1133">Transmembrane helix</keyword>
<proteinExistence type="predicted"/>
<dbReference type="Proteomes" id="UP000182373">
    <property type="component" value="Chromosome"/>
</dbReference>
<dbReference type="AlphaFoldDB" id="A0AAC9KB03"/>
<name>A0AAC9KB03_9PROT</name>
<dbReference type="EMBL" id="CP018191">
    <property type="protein sequence ID" value="APH55226.1"/>
    <property type="molecule type" value="Genomic_DNA"/>
</dbReference>
<evidence type="ECO:0000313" key="2">
    <source>
        <dbReference type="EMBL" id="APH55226.1"/>
    </source>
</evidence>
<keyword evidence="1" id="KW-0812">Transmembrane</keyword>
<keyword evidence="1" id="KW-0472">Membrane</keyword>
<sequence length="145" mass="15496">MIISVETGDSLLATALATSKPSGRKYRMLWFGGLIGIGLTMAAGGSAIAAGKAMRFWNTTSDTIVKLQMAPVGTTAWGSDQCKNDKDGEVEADERLKILGIQPGRYDVKLKLKRGRSCVVHDVEAKEDGPYAFSIGDADLKDCTP</sequence>
<gene>
    <name evidence="2" type="ORF">GbCGDNIH9_1909</name>
</gene>
<reference evidence="3" key="1">
    <citation type="submission" date="2016-11" db="EMBL/GenBank/DDBJ databases">
        <title>Comparative genomic and phenotypic analysis of Granulibacter bethesdensis clinical isolates from patients with chronic granulomatous disease.</title>
        <authorList>
            <person name="Zarember K.A."/>
            <person name="Porcella S.F."/>
            <person name="Chu J."/>
            <person name="Ding L."/>
            <person name="Dahlstrom E."/>
            <person name="Barbian K."/>
            <person name="Martens C."/>
            <person name="Sykora L."/>
            <person name="Kramer S."/>
            <person name="Pettinato A.M."/>
            <person name="Hong H."/>
            <person name="Wald G."/>
            <person name="Berg L.J."/>
            <person name="Rogge L.S."/>
            <person name="Greenberg D.E."/>
            <person name="Falcone E.L."/>
            <person name="Neves J.F."/>
            <person name="Simoes M.J."/>
            <person name="Casal M."/>
            <person name="Rodriguez-Lopez F.C."/>
            <person name="Zelazny A."/>
            <person name="Gallin J.I."/>
            <person name="Holland S.M."/>
        </authorList>
    </citation>
    <scope>NUCLEOTIDE SEQUENCE [LARGE SCALE GENOMIC DNA]</scope>
    <source>
        <strain evidence="3">NIH9.1</strain>
    </source>
</reference>